<gene>
    <name evidence="2" type="ORF">DFH94DRAFT_832126</name>
</gene>
<feature type="compositionally biased region" description="Polar residues" evidence="1">
    <location>
        <begin position="42"/>
        <end position="59"/>
    </location>
</feature>
<feature type="compositionally biased region" description="Polar residues" evidence="1">
    <location>
        <begin position="160"/>
        <end position="174"/>
    </location>
</feature>
<organism evidence="2 3">
    <name type="scientific">Russula ochroleuca</name>
    <dbReference type="NCBI Taxonomy" id="152965"/>
    <lineage>
        <taxon>Eukaryota</taxon>
        <taxon>Fungi</taxon>
        <taxon>Dikarya</taxon>
        <taxon>Basidiomycota</taxon>
        <taxon>Agaricomycotina</taxon>
        <taxon>Agaricomycetes</taxon>
        <taxon>Russulales</taxon>
        <taxon>Russulaceae</taxon>
        <taxon>Russula</taxon>
    </lineage>
</organism>
<accession>A0A9P5MVI3</accession>
<feature type="region of interest" description="Disordered" evidence="1">
    <location>
        <begin position="864"/>
        <end position="911"/>
    </location>
</feature>
<feature type="compositionally biased region" description="Low complexity" evidence="1">
    <location>
        <begin position="364"/>
        <end position="380"/>
    </location>
</feature>
<dbReference type="Proteomes" id="UP000759537">
    <property type="component" value="Unassembled WGS sequence"/>
</dbReference>
<feature type="compositionally biased region" description="Low complexity" evidence="1">
    <location>
        <begin position="898"/>
        <end position="909"/>
    </location>
</feature>
<keyword evidence="3" id="KW-1185">Reference proteome</keyword>
<evidence type="ECO:0000313" key="2">
    <source>
        <dbReference type="EMBL" id="KAF8479591.1"/>
    </source>
</evidence>
<feature type="compositionally biased region" description="Pro residues" evidence="1">
    <location>
        <begin position="69"/>
        <end position="86"/>
    </location>
</feature>
<sequence length="974" mass="103244">MAFFASSQQELIEHRLRRSSSTTSIRYRSRRPSGSQKSSSRPLNNSSHPLPSTSTSDNIPSARYSPSQPALPPPVPRSSSPSPSPTPLRAREHAIQDLQLSSESSQASAASGTAQRSDGASCAPDERHALLRPKSGRQQPPNSPLPSSSSPRPKLAFETGSVSDSGVASRTPRSSGCLDVSLLHKGRPSLLDMRHPSPSSPNLSLPGYLSDSCILERSASPLHASRLDVKRLLSKPAAPSIVSALSIASDLDPECHASPRFPLSSSKAWPSKARVQAQPNPRIGQPTISRSESPEPEQSFATPPASLQQRPRLLRKKSTSGQNRTVMSVVLRNDTSTLSRFTSQPPAAGPSRSQRPTALQSLIRSRSAASASASPSGSGRLTPAGAIAQAYKEQDFRREALAAAANADTILPMIPISAPLLDTFERATLEQNITADVKSTPYYTGSGGSPESFVLVDSAQEGLNDGIEHSPCVPGPGDHAVSASASRPAKSLTRKLSAPLRAAVSSAAARSGRGNADEESMQTGHLRGNNDDGDQREPQRSLSLHKAKRKSDSLRLSLKGPLLSSSLEDSSGERSGRPPEGESPSSSTNVLAQSKGKEKVQEKDDAGAGTRLWRLVKRISTGGLRERFQTATAPPPVPTIPKELTLLPNTMLEVQAPSESTSRDGGTDTGYNGDGGNGETSRCIDSSDVSPQSDGHSSTAAYLPSRTRTSLQGNGASSHPRRPSISSSPQSSEPTTSIHFFRSHSSRSSFSSFIGTSPPPPPVPIHALARSSSMRTKSNSPSAHGTLHDGPQRSISARARTRKSSSPDIPTFSISGVVNNFVLRRPSLARHRVRHAPARSLPRIEPPPVGEVSGALLRRAGSEARSTMRKHRRFDPILAPVSSGQNRDSHGSDSTLRPPGSTGSNGSNTVGQFTFREIGSAQGQALTSQEKEDKWDDLLERSARAGGTLHLGTGSSILPSDNIRFSSTTLELET</sequence>
<protein>
    <submittedName>
        <fullName evidence="2">Uncharacterized protein</fullName>
    </submittedName>
</protein>
<dbReference type="AlphaFoldDB" id="A0A9P5MVI3"/>
<feature type="compositionally biased region" description="Low complexity" evidence="1">
    <location>
        <begin position="723"/>
        <end position="740"/>
    </location>
</feature>
<feature type="region of interest" description="Disordered" evidence="1">
    <location>
        <begin position="1"/>
        <end position="180"/>
    </location>
</feature>
<dbReference type="EMBL" id="WHVB01000009">
    <property type="protein sequence ID" value="KAF8479591.1"/>
    <property type="molecule type" value="Genomic_DNA"/>
</dbReference>
<feature type="region of interest" description="Disordered" evidence="1">
    <location>
        <begin position="464"/>
        <end position="811"/>
    </location>
</feature>
<dbReference type="OrthoDB" id="3364707at2759"/>
<evidence type="ECO:0000313" key="3">
    <source>
        <dbReference type="Proteomes" id="UP000759537"/>
    </source>
</evidence>
<feature type="compositionally biased region" description="Polar residues" evidence="1">
    <location>
        <begin position="333"/>
        <end position="363"/>
    </location>
</feature>
<feature type="compositionally biased region" description="Polar residues" evidence="1">
    <location>
        <begin position="770"/>
        <end position="783"/>
    </location>
</feature>
<feature type="compositionally biased region" description="Basic and acidic residues" evidence="1">
    <location>
        <begin position="595"/>
        <end position="606"/>
    </location>
</feature>
<feature type="region of interest" description="Disordered" evidence="1">
    <location>
        <begin position="258"/>
        <end position="382"/>
    </location>
</feature>
<comment type="caution">
    <text evidence="2">The sequence shown here is derived from an EMBL/GenBank/DDBJ whole genome shotgun (WGS) entry which is preliminary data.</text>
</comment>
<feature type="compositionally biased region" description="Polar residues" evidence="1">
    <location>
        <begin position="679"/>
        <end position="716"/>
    </location>
</feature>
<feature type="compositionally biased region" description="Low complexity" evidence="1">
    <location>
        <begin position="554"/>
        <end position="569"/>
    </location>
</feature>
<reference evidence="2" key="2">
    <citation type="journal article" date="2020" name="Nat. Commun.">
        <title>Large-scale genome sequencing of mycorrhizal fungi provides insights into the early evolution of symbiotic traits.</title>
        <authorList>
            <person name="Miyauchi S."/>
            <person name="Kiss E."/>
            <person name="Kuo A."/>
            <person name="Drula E."/>
            <person name="Kohler A."/>
            <person name="Sanchez-Garcia M."/>
            <person name="Morin E."/>
            <person name="Andreopoulos B."/>
            <person name="Barry K.W."/>
            <person name="Bonito G."/>
            <person name="Buee M."/>
            <person name="Carver A."/>
            <person name="Chen C."/>
            <person name="Cichocki N."/>
            <person name="Clum A."/>
            <person name="Culley D."/>
            <person name="Crous P.W."/>
            <person name="Fauchery L."/>
            <person name="Girlanda M."/>
            <person name="Hayes R.D."/>
            <person name="Keri Z."/>
            <person name="LaButti K."/>
            <person name="Lipzen A."/>
            <person name="Lombard V."/>
            <person name="Magnuson J."/>
            <person name="Maillard F."/>
            <person name="Murat C."/>
            <person name="Nolan M."/>
            <person name="Ohm R.A."/>
            <person name="Pangilinan J."/>
            <person name="Pereira M.F."/>
            <person name="Perotto S."/>
            <person name="Peter M."/>
            <person name="Pfister S."/>
            <person name="Riley R."/>
            <person name="Sitrit Y."/>
            <person name="Stielow J.B."/>
            <person name="Szollosi G."/>
            <person name="Zifcakova L."/>
            <person name="Stursova M."/>
            <person name="Spatafora J.W."/>
            <person name="Tedersoo L."/>
            <person name="Vaario L.M."/>
            <person name="Yamada A."/>
            <person name="Yan M."/>
            <person name="Wang P."/>
            <person name="Xu J."/>
            <person name="Bruns T."/>
            <person name="Baldrian P."/>
            <person name="Vilgalys R."/>
            <person name="Dunand C."/>
            <person name="Henrissat B."/>
            <person name="Grigoriev I.V."/>
            <person name="Hibbett D."/>
            <person name="Nagy L.G."/>
            <person name="Martin F.M."/>
        </authorList>
    </citation>
    <scope>NUCLEOTIDE SEQUENCE</scope>
    <source>
        <strain evidence="2">Prilba</strain>
    </source>
</reference>
<feature type="compositionally biased region" description="Low complexity" evidence="1">
    <location>
        <begin position="19"/>
        <end position="41"/>
    </location>
</feature>
<feature type="compositionally biased region" description="Basic and acidic residues" evidence="1">
    <location>
        <begin position="571"/>
        <end position="580"/>
    </location>
</feature>
<feature type="compositionally biased region" description="Basic and acidic residues" evidence="1">
    <location>
        <begin position="528"/>
        <end position="539"/>
    </location>
</feature>
<feature type="compositionally biased region" description="Low complexity" evidence="1">
    <location>
        <begin position="496"/>
        <end position="511"/>
    </location>
</feature>
<feature type="compositionally biased region" description="Polar residues" evidence="1">
    <location>
        <begin position="299"/>
        <end position="309"/>
    </location>
</feature>
<feature type="compositionally biased region" description="Low complexity" evidence="1">
    <location>
        <begin position="96"/>
        <end position="117"/>
    </location>
</feature>
<proteinExistence type="predicted"/>
<reference evidence="2" key="1">
    <citation type="submission" date="2019-10" db="EMBL/GenBank/DDBJ databases">
        <authorList>
            <consortium name="DOE Joint Genome Institute"/>
            <person name="Kuo A."/>
            <person name="Miyauchi S."/>
            <person name="Kiss E."/>
            <person name="Drula E."/>
            <person name="Kohler A."/>
            <person name="Sanchez-Garcia M."/>
            <person name="Andreopoulos B."/>
            <person name="Barry K.W."/>
            <person name="Bonito G."/>
            <person name="Buee M."/>
            <person name="Carver A."/>
            <person name="Chen C."/>
            <person name="Cichocki N."/>
            <person name="Clum A."/>
            <person name="Culley D."/>
            <person name="Crous P.W."/>
            <person name="Fauchery L."/>
            <person name="Girlanda M."/>
            <person name="Hayes R."/>
            <person name="Keri Z."/>
            <person name="LaButti K."/>
            <person name="Lipzen A."/>
            <person name="Lombard V."/>
            <person name="Magnuson J."/>
            <person name="Maillard F."/>
            <person name="Morin E."/>
            <person name="Murat C."/>
            <person name="Nolan M."/>
            <person name="Ohm R."/>
            <person name="Pangilinan J."/>
            <person name="Pereira M."/>
            <person name="Perotto S."/>
            <person name="Peter M."/>
            <person name="Riley R."/>
            <person name="Sitrit Y."/>
            <person name="Stielow B."/>
            <person name="Szollosi G."/>
            <person name="Zifcakova L."/>
            <person name="Stursova M."/>
            <person name="Spatafora J.W."/>
            <person name="Tedersoo L."/>
            <person name="Vaario L.-M."/>
            <person name="Yamada A."/>
            <person name="Yan M."/>
            <person name="Wang P."/>
            <person name="Xu J."/>
            <person name="Bruns T."/>
            <person name="Baldrian P."/>
            <person name="Vilgalys R."/>
            <person name="Henrissat B."/>
            <person name="Grigoriev I.V."/>
            <person name="Hibbett D."/>
            <person name="Nagy L.G."/>
            <person name="Martin F.M."/>
        </authorList>
    </citation>
    <scope>NUCLEOTIDE SEQUENCE</scope>
    <source>
        <strain evidence="2">Prilba</strain>
    </source>
</reference>
<name>A0A9P5MVI3_9AGAM</name>
<feature type="compositionally biased region" description="Polar residues" evidence="1">
    <location>
        <begin position="1"/>
        <end position="10"/>
    </location>
</feature>
<evidence type="ECO:0000256" key="1">
    <source>
        <dbReference type="SAM" id="MobiDB-lite"/>
    </source>
</evidence>